<reference evidence="5" key="2">
    <citation type="journal article" date="2023" name="IMA Fungus">
        <title>Comparative genomic study of the Penicillium genus elucidates a diverse pangenome and 15 lateral gene transfer events.</title>
        <authorList>
            <person name="Petersen C."/>
            <person name="Sorensen T."/>
            <person name="Nielsen M.R."/>
            <person name="Sondergaard T.E."/>
            <person name="Sorensen J.L."/>
            <person name="Fitzpatrick D.A."/>
            <person name="Frisvad J.C."/>
            <person name="Nielsen K.L."/>
        </authorList>
    </citation>
    <scope>NUCLEOTIDE SEQUENCE</scope>
    <source>
        <strain evidence="5">IBT 30069</strain>
    </source>
</reference>
<comment type="caution">
    <text evidence="5">The sequence shown here is derived from an EMBL/GenBank/DDBJ whole genome shotgun (WGS) entry which is preliminary data.</text>
</comment>
<evidence type="ECO:0000256" key="3">
    <source>
        <dbReference type="RuleBase" id="RU366045"/>
    </source>
</evidence>
<gene>
    <name evidence="5" type="ORF">N7456_007347</name>
</gene>
<dbReference type="GO" id="GO:0016831">
    <property type="term" value="F:carboxy-lyase activity"/>
    <property type="evidence" value="ECO:0007669"/>
    <property type="project" value="UniProtKB-KW"/>
</dbReference>
<dbReference type="InterPro" id="IPR032465">
    <property type="entry name" value="ACMSD"/>
</dbReference>
<evidence type="ECO:0000256" key="1">
    <source>
        <dbReference type="ARBA" id="ARBA00022793"/>
    </source>
</evidence>
<evidence type="ECO:0000313" key="6">
    <source>
        <dbReference type="Proteomes" id="UP001149165"/>
    </source>
</evidence>
<dbReference type="Gene3D" id="3.20.20.140">
    <property type="entry name" value="Metal-dependent hydrolases"/>
    <property type="match status" value="1"/>
</dbReference>
<dbReference type="AlphaFoldDB" id="A0A9W9FAM4"/>
<reference evidence="5" key="1">
    <citation type="submission" date="2022-11" db="EMBL/GenBank/DDBJ databases">
        <authorList>
            <person name="Petersen C."/>
        </authorList>
    </citation>
    <scope>NUCLEOTIDE SEQUENCE</scope>
    <source>
        <strain evidence="5">IBT 30069</strain>
    </source>
</reference>
<keyword evidence="6" id="KW-1185">Reference proteome</keyword>
<keyword evidence="1 3" id="KW-0210">Decarboxylase</keyword>
<dbReference type="InterPro" id="IPR032466">
    <property type="entry name" value="Metal_Hydrolase"/>
</dbReference>
<evidence type="ECO:0000259" key="4">
    <source>
        <dbReference type="Pfam" id="PF04909"/>
    </source>
</evidence>
<keyword evidence="2 3" id="KW-0456">Lyase</keyword>
<dbReference type="OrthoDB" id="432010at2759"/>
<dbReference type="Proteomes" id="UP001149165">
    <property type="component" value="Unassembled WGS sequence"/>
</dbReference>
<feature type="domain" description="Amidohydrolase-related" evidence="4">
    <location>
        <begin position="84"/>
        <end position="364"/>
    </location>
</feature>
<dbReference type="GO" id="GO:0005829">
    <property type="term" value="C:cytosol"/>
    <property type="evidence" value="ECO:0007669"/>
    <property type="project" value="TreeGrafter"/>
</dbReference>
<dbReference type="InterPro" id="IPR006680">
    <property type="entry name" value="Amidohydro-rel"/>
</dbReference>
<name>A0A9W9FAM4_9EURO</name>
<evidence type="ECO:0000313" key="5">
    <source>
        <dbReference type="EMBL" id="KAJ5096626.1"/>
    </source>
</evidence>
<dbReference type="GO" id="GO:0016787">
    <property type="term" value="F:hydrolase activity"/>
    <property type="evidence" value="ECO:0007669"/>
    <property type="project" value="InterPro"/>
</dbReference>
<comment type="similarity">
    <text evidence="3">Belongs to the metallo-dependent hydrolases superfamily.</text>
</comment>
<organism evidence="5 6">
    <name type="scientific">Penicillium angulare</name>
    <dbReference type="NCBI Taxonomy" id="116970"/>
    <lineage>
        <taxon>Eukaryota</taxon>
        <taxon>Fungi</taxon>
        <taxon>Dikarya</taxon>
        <taxon>Ascomycota</taxon>
        <taxon>Pezizomycotina</taxon>
        <taxon>Eurotiomycetes</taxon>
        <taxon>Eurotiomycetidae</taxon>
        <taxon>Eurotiales</taxon>
        <taxon>Aspergillaceae</taxon>
        <taxon>Penicillium</taxon>
    </lineage>
</organism>
<protein>
    <recommendedName>
        <fullName evidence="4">Amidohydrolase-related domain-containing protein</fullName>
    </recommendedName>
</protein>
<dbReference type="GO" id="GO:0019748">
    <property type="term" value="P:secondary metabolic process"/>
    <property type="evidence" value="ECO:0007669"/>
    <property type="project" value="TreeGrafter"/>
</dbReference>
<accession>A0A9W9FAM4</accession>
<proteinExistence type="inferred from homology"/>
<dbReference type="PANTHER" id="PTHR21240:SF30">
    <property type="entry name" value="AMIDOHYDROLASE-RELATED DOMAIN-CONTAINING PROTEIN-RELATED"/>
    <property type="match status" value="1"/>
</dbReference>
<dbReference type="SUPFAM" id="SSF51556">
    <property type="entry name" value="Metallo-dependent hydrolases"/>
    <property type="match status" value="1"/>
</dbReference>
<dbReference type="EMBL" id="JAPQKH010000005">
    <property type="protein sequence ID" value="KAJ5096626.1"/>
    <property type="molecule type" value="Genomic_DNA"/>
</dbReference>
<dbReference type="Pfam" id="PF04909">
    <property type="entry name" value="Amidohydro_2"/>
    <property type="match status" value="1"/>
</dbReference>
<sequence>MTAAPSPDLSTINTPGPGMNYLRPELHDMKIIGVEEHVIFPELTNRIPNEGLALHAKKIFSQLVSHDAMAYTKGRATNVGEQRLHDMNESGVAMQILSLAGPVNCMQMEAEPGLKLAQDINNALKQAVDAHLDRFRALGELPFHAPKLAITELRRCINDLGFVGAMMAGSVGCTGKFLDDPEFDDLLSEFETLDVPLYLHPGIAPPAVIDTYYTFPGNPLLSATLAGMGWGWHNEVAVHVLRLAVSGTLDRHPKLKIVVGHQGEMLPMMLQRCDAMFDKRIFGLKREVSEALRSQVWLAISGMFSLPPTQIAIQTWGVDKILFANDYPYIDAQRVPDFVRALGDVIGPSDLRKICQTNTEALFKTKA</sequence>
<dbReference type="PANTHER" id="PTHR21240">
    <property type="entry name" value="2-AMINO-3-CARBOXYLMUCONATE-6-SEMIALDEHYDE DECARBOXYLASE"/>
    <property type="match status" value="1"/>
</dbReference>
<evidence type="ECO:0000256" key="2">
    <source>
        <dbReference type="ARBA" id="ARBA00023239"/>
    </source>
</evidence>